<keyword evidence="3" id="KW-1185">Reference proteome</keyword>
<evidence type="ECO:0000313" key="2">
    <source>
        <dbReference type="EMBL" id="ELY80067.1"/>
    </source>
</evidence>
<feature type="transmembrane region" description="Helical" evidence="1">
    <location>
        <begin position="127"/>
        <end position="146"/>
    </location>
</feature>
<gene>
    <name evidence="2" type="ORF">C486_10145</name>
</gene>
<name>L9Z301_9EURY</name>
<proteinExistence type="predicted"/>
<feature type="transmembrane region" description="Helical" evidence="1">
    <location>
        <begin position="100"/>
        <end position="121"/>
    </location>
</feature>
<dbReference type="AlphaFoldDB" id="L9Z301"/>
<dbReference type="Proteomes" id="UP000011592">
    <property type="component" value="Unassembled WGS sequence"/>
</dbReference>
<protein>
    <submittedName>
        <fullName evidence="2">Uncharacterized protein</fullName>
    </submittedName>
</protein>
<sequence length="162" mass="18094">MLLFFVVEILVLVYLNPSHHLSTIQDSDERDKMTSRATQQRGRALAIASITFAGVAVIVSSSNQPEGIGAVLDVFGIAFSFLLVSFMSKTLIQTKRIWSLIQETTLEYGALYLFLSIVLLYHTYVSFPIILVGGFVIAFVLRLYAVRKEAEAYYKMPSGTDE</sequence>
<feature type="transmembrane region" description="Helical" evidence="1">
    <location>
        <begin position="42"/>
        <end position="61"/>
    </location>
</feature>
<accession>L9Z301</accession>
<comment type="caution">
    <text evidence="2">The sequence shown here is derived from an EMBL/GenBank/DDBJ whole genome shotgun (WGS) entry which is preliminary data.</text>
</comment>
<feature type="transmembrane region" description="Helical" evidence="1">
    <location>
        <begin position="67"/>
        <end position="88"/>
    </location>
</feature>
<keyword evidence="1" id="KW-0812">Transmembrane</keyword>
<evidence type="ECO:0000256" key="1">
    <source>
        <dbReference type="SAM" id="Phobius"/>
    </source>
</evidence>
<dbReference type="RefSeq" id="WP_008455541.1">
    <property type="nucleotide sequence ID" value="NZ_AOIJ01000049.1"/>
</dbReference>
<evidence type="ECO:0000313" key="3">
    <source>
        <dbReference type="Proteomes" id="UP000011592"/>
    </source>
</evidence>
<reference evidence="2 3" key="1">
    <citation type="journal article" date="2014" name="PLoS Genet.">
        <title>Phylogenetically driven sequencing of extremely halophilic archaea reveals strategies for static and dynamic osmo-response.</title>
        <authorList>
            <person name="Becker E.A."/>
            <person name="Seitzer P.M."/>
            <person name="Tritt A."/>
            <person name="Larsen D."/>
            <person name="Krusor M."/>
            <person name="Yao A.I."/>
            <person name="Wu D."/>
            <person name="Madern D."/>
            <person name="Eisen J.A."/>
            <person name="Darling A.E."/>
            <person name="Facciotti M.T."/>
        </authorList>
    </citation>
    <scope>NUCLEOTIDE SEQUENCE [LARGE SCALE GENOMIC DNA]</scope>
    <source>
        <strain evidence="2 3">JCM 14663</strain>
    </source>
</reference>
<organism evidence="2 3">
    <name type="scientific">Natrinema gari JCM 14663</name>
    <dbReference type="NCBI Taxonomy" id="1230459"/>
    <lineage>
        <taxon>Archaea</taxon>
        <taxon>Methanobacteriati</taxon>
        <taxon>Methanobacteriota</taxon>
        <taxon>Stenosarchaea group</taxon>
        <taxon>Halobacteria</taxon>
        <taxon>Halobacteriales</taxon>
        <taxon>Natrialbaceae</taxon>
        <taxon>Natrinema</taxon>
    </lineage>
</organism>
<keyword evidence="1" id="KW-1133">Transmembrane helix</keyword>
<dbReference type="EMBL" id="AOIJ01000049">
    <property type="protein sequence ID" value="ELY80067.1"/>
    <property type="molecule type" value="Genomic_DNA"/>
</dbReference>
<keyword evidence="1" id="KW-0472">Membrane</keyword>